<dbReference type="InterPro" id="IPR044068">
    <property type="entry name" value="CB"/>
</dbReference>
<keyword evidence="2 4" id="KW-0238">DNA-binding</keyword>
<evidence type="ECO:0000313" key="7">
    <source>
        <dbReference type="EMBL" id="MFC3850112.1"/>
    </source>
</evidence>
<keyword evidence="8" id="KW-1185">Reference proteome</keyword>
<dbReference type="SUPFAM" id="SSF56349">
    <property type="entry name" value="DNA breaking-rejoining enzymes"/>
    <property type="match status" value="1"/>
</dbReference>
<dbReference type="Gene3D" id="1.10.443.10">
    <property type="entry name" value="Intergrase catalytic core"/>
    <property type="match status" value="1"/>
</dbReference>
<keyword evidence="3" id="KW-0233">DNA recombination</keyword>
<name>A0ABV7ZRP9_9CORY</name>
<sequence>MASITPYKTKSGRRWQVQYTKPDGTRSKKRGFATKADATAWEQDQGHAKRAGTWVDPAREQTTIEAIGTRWLAAQTHLKPSTTAVTEQAWRIRVQPRWGARTVGSIRRSEVQEWVASLNTSASTARRAHSCLAQVLDMAVADGCLSVNPARGITLPRRSKGVKVYLTMEQVRSLAEHCTVKSEIIWVLATTGMRWSELAGLQVGDLDLERRRARLQRAAVTVNGRVEVGTLKSHEARSVAIPAFVCNLLAPLVEGRPRGAWVWERANGEPLVLIGKKTWFHGARDRTMADDPDFPRVTIHGLRHVAAGLLVSAGASVKVVQRQLGHSSAAMTLDVYADLFDGDLDAVADTMEEIHNGLGALRPAPDEAKRA</sequence>
<comment type="caution">
    <text evidence="7">The sequence shown here is derived from an EMBL/GenBank/DDBJ whole genome shotgun (WGS) entry which is preliminary data.</text>
</comment>
<evidence type="ECO:0000259" key="5">
    <source>
        <dbReference type="PROSITE" id="PS51898"/>
    </source>
</evidence>
<dbReference type="PANTHER" id="PTHR30349:SF64">
    <property type="entry name" value="PROPHAGE INTEGRASE INTD-RELATED"/>
    <property type="match status" value="1"/>
</dbReference>
<dbReference type="EMBL" id="JBHRZN010000002">
    <property type="protein sequence ID" value="MFC3850112.1"/>
    <property type="molecule type" value="Genomic_DNA"/>
</dbReference>
<dbReference type="InterPro" id="IPR050090">
    <property type="entry name" value="Tyrosine_recombinase_XerCD"/>
</dbReference>
<accession>A0ABV7ZRP9</accession>
<feature type="domain" description="Core-binding (CB)" evidence="6">
    <location>
        <begin position="62"/>
        <end position="140"/>
    </location>
</feature>
<evidence type="ECO:0000256" key="2">
    <source>
        <dbReference type="ARBA" id="ARBA00023125"/>
    </source>
</evidence>
<dbReference type="Pfam" id="PF22022">
    <property type="entry name" value="Phage_int_M"/>
    <property type="match status" value="1"/>
</dbReference>
<dbReference type="InterPro" id="IPR011010">
    <property type="entry name" value="DNA_brk_join_enz"/>
</dbReference>
<evidence type="ECO:0000256" key="3">
    <source>
        <dbReference type="ARBA" id="ARBA00023172"/>
    </source>
</evidence>
<dbReference type="PANTHER" id="PTHR30349">
    <property type="entry name" value="PHAGE INTEGRASE-RELATED"/>
    <property type="match status" value="1"/>
</dbReference>
<dbReference type="Gene3D" id="1.10.150.130">
    <property type="match status" value="1"/>
</dbReference>
<dbReference type="PROSITE" id="PS51898">
    <property type="entry name" value="TYR_RECOMBINASE"/>
    <property type="match status" value="1"/>
</dbReference>
<evidence type="ECO:0000256" key="1">
    <source>
        <dbReference type="ARBA" id="ARBA00008857"/>
    </source>
</evidence>
<feature type="domain" description="Tyr recombinase" evidence="5">
    <location>
        <begin position="161"/>
        <end position="349"/>
    </location>
</feature>
<evidence type="ECO:0000256" key="4">
    <source>
        <dbReference type="PROSITE-ProRule" id="PRU01248"/>
    </source>
</evidence>
<evidence type="ECO:0000313" key="8">
    <source>
        <dbReference type="Proteomes" id="UP001595751"/>
    </source>
</evidence>
<gene>
    <name evidence="7" type="ORF">ACFORJ_08025</name>
</gene>
<comment type="similarity">
    <text evidence="1">Belongs to the 'phage' integrase family.</text>
</comment>
<proteinExistence type="inferred from homology"/>
<dbReference type="Pfam" id="PF00589">
    <property type="entry name" value="Phage_integrase"/>
    <property type="match status" value="1"/>
</dbReference>
<dbReference type="PROSITE" id="PS51900">
    <property type="entry name" value="CB"/>
    <property type="match status" value="1"/>
</dbReference>
<reference evidence="8" key="1">
    <citation type="journal article" date="2019" name="Int. J. Syst. Evol. Microbiol.">
        <title>The Global Catalogue of Microorganisms (GCM) 10K type strain sequencing project: providing services to taxonomists for standard genome sequencing and annotation.</title>
        <authorList>
            <consortium name="The Broad Institute Genomics Platform"/>
            <consortium name="The Broad Institute Genome Sequencing Center for Infectious Disease"/>
            <person name="Wu L."/>
            <person name="Ma J."/>
        </authorList>
    </citation>
    <scope>NUCLEOTIDE SEQUENCE [LARGE SCALE GENOMIC DNA]</scope>
    <source>
        <strain evidence="8">CCUG 53252</strain>
    </source>
</reference>
<organism evidence="7 8">
    <name type="scientific">Corynebacterium hansenii</name>
    <dbReference type="NCBI Taxonomy" id="394964"/>
    <lineage>
        <taxon>Bacteria</taxon>
        <taxon>Bacillati</taxon>
        <taxon>Actinomycetota</taxon>
        <taxon>Actinomycetes</taxon>
        <taxon>Mycobacteriales</taxon>
        <taxon>Corynebacteriaceae</taxon>
        <taxon>Corynebacterium</taxon>
    </lineage>
</organism>
<dbReference type="InterPro" id="IPR010998">
    <property type="entry name" value="Integrase_recombinase_N"/>
</dbReference>
<dbReference type="InterPro" id="IPR002104">
    <property type="entry name" value="Integrase_catalytic"/>
</dbReference>
<protein>
    <submittedName>
        <fullName evidence="7">Tyrosine-type recombinase/integrase</fullName>
    </submittedName>
</protein>
<dbReference type="RefSeq" id="WP_290289571.1">
    <property type="nucleotide sequence ID" value="NZ_CP047211.1"/>
</dbReference>
<dbReference type="InterPro" id="IPR053876">
    <property type="entry name" value="Phage_int_M"/>
</dbReference>
<dbReference type="InterPro" id="IPR013762">
    <property type="entry name" value="Integrase-like_cat_sf"/>
</dbReference>
<dbReference type="Proteomes" id="UP001595751">
    <property type="component" value="Unassembled WGS sequence"/>
</dbReference>
<evidence type="ECO:0000259" key="6">
    <source>
        <dbReference type="PROSITE" id="PS51900"/>
    </source>
</evidence>